<dbReference type="RefSeq" id="WP_345552385.1">
    <property type="nucleotide sequence ID" value="NZ_BAABRT010000028.1"/>
</dbReference>
<evidence type="ECO:0000313" key="3">
    <source>
        <dbReference type="Proteomes" id="UP001408594"/>
    </source>
</evidence>
<dbReference type="InterPro" id="IPR008620">
    <property type="entry name" value="FixH"/>
</dbReference>
<keyword evidence="3" id="KW-1185">Reference proteome</keyword>
<feature type="transmembrane region" description="Helical" evidence="1">
    <location>
        <begin position="14"/>
        <end position="37"/>
    </location>
</feature>
<keyword evidence="1" id="KW-0472">Membrane</keyword>
<protein>
    <recommendedName>
        <fullName evidence="4">Nitrogen fixation protein FixH</fullName>
    </recommendedName>
</protein>
<dbReference type="Proteomes" id="UP001408594">
    <property type="component" value="Unassembled WGS sequence"/>
</dbReference>
<evidence type="ECO:0008006" key="4">
    <source>
        <dbReference type="Google" id="ProtNLM"/>
    </source>
</evidence>
<evidence type="ECO:0000256" key="1">
    <source>
        <dbReference type="SAM" id="Phobius"/>
    </source>
</evidence>
<proteinExistence type="predicted"/>
<gene>
    <name evidence="2" type="ORF">Maes01_02744</name>
</gene>
<comment type="caution">
    <text evidence="2">The sequence shown here is derived from an EMBL/GenBank/DDBJ whole genome shotgun (WGS) entry which is preliminary data.</text>
</comment>
<keyword evidence="1" id="KW-0812">Transmembrane</keyword>
<name>A0ABP9WSV1_9GAMM</name>
<keyword evidence="1" id="KW-1133">Transmembrane helix</keyword>
<reference evidence="2 3" key="1">
    <citation type="submission" date="2024-02" db="EMBL/GenBank/DDBJ databases">
        <title>Microbulbifer aestuariivivens NBRC 112533.</title>
        <authorList>
            <person name="Ichikawa N."/>
            <person name="Katano-Makiyama Y."/>
            <person name="Hidaka K."/>
        </authorList>
    </citation>
    <scope>NUCLEOTIDE SEQUENCE [LARGE SCALE GENOMIC DNA]</scope>
    <source>
        <strain evidence="2 3">NBRC 112533</strain>
    </source>
</reference>
<dbReference type="Pfam" id="PF05751">
    <property type="entry name" value="FixH"/>
    <property type="match status" value="1"/>
</dbReference>
<sequence length="174" mass="20174">MNDLPPKPWYRETWLWFVLAPLILVMLVSLTMVSIAVRHADDTVSDTYYKDSRMYHYTADQDERAQALQLAALVQFTPQDNTVSLDLTGIVDYPQQLLLSLSHPVEEDLDHHIPLSQVSSGRYRGTYEGELHYRWYLRLMPQLDPKQHLDSDWRLKGEINFELGHAAPLNPAVQ</sequence>
<accession>A0ABP9WSV1</accession>
<evidence type="ECO:0000313" key="2">
    <source>
        <dbReference type="EMBL" id="GAA5526149.1"/>
    </source>
</evidence>
<organism evidence="2 3">
    <name type="scientific">Microbulbifer aestuariivivens</name>
    <dbReference type="NCBI Taxonomy" id="1908308"/>
    <lineage>
        <taxon>Bacteria</taxon>
        <taxon>Pseudomonadati</taxon>
        <taxon>Pseudomonadota</taxon>
        <taxon>Gammaproteobacteria</taxon>
        <taxon>Cellvibrionales</taxon>
        <taxon>Microbulbiferaceae</taxon>
        <taxon>Microbulbifer</taxon>
    </lineage>
</organism>
<dbReference type="EMBL" id="BAABRT010000028">
    <property type="protein sequence ID" value="GAA5526149.1"/>
    <property type="molecule type" value="Genomic_DNA"/>
</dbReference>